<organism evidence="2 3">
    <name type="scientific">Macrostomum lignano</name>
    <dbReference type="NCBI Taxonomy" id="282301"/>
    <lineage>
        <taxon>Eukaryota</taxon>
        <taxon>Metazoa</taxon>
        <taxon>Spiralia</taxon>
        <taxon>Lophotrochozoa</taxon>
        <taxon>Platyhelminthes</taxon>
        <taxon>Rhabditophora</taxon>
        <taxon>Macrostomorpha</taxon>
        <taxon>Macrostomida</taxon>
        <taxon>Macrostomidae</taxon>
        <taxon>Macrostomum</taxon>
    </lineage>
</organism>
<feature type="compositionally biased region" description="Low complexity" evidence="1">
    <location>
        <begin position="18"/>
        <end position="27"/>
    </location>
</feature>
<feature type="region of interest" description="Disordered" evidence="1">
    <location>
        <begin position="1"/>
        <end position="27"/>
    </location>
</feature>
<evidence type="ECO:0000256" key="1">
    <source>
        <dbReference type="SAM" id="MobiDB-lite"/>
    </source>
</evidence>
<name>A0A1I8FNE9_9PLAT</name>
<evidence type="ECO:0000313" key="2">
    <source>
        <dbReference type="Proteomes" id="UP000095280"/>
    </source>
</evidence>
<evidence type="ECO:0000313" key="3">
    <source>
        <dbReference type="WBParaSite" id="maker-unitig_41283-snap-gene-0.1-mRNA-1"/>
    </source>
</evidence>
<proteinExistence type="predicted"/>
<sequence>MALGGLWHQGQLSAADGTASAPPEAATSSAVCQVFAEQIDEKNSSKPLPSCRSGIRTAAQVLADRVRINRMHAGREITCMWPGLRLSVLSGDPDGMVSSTSMAD</sequence>
<dbReference type="Proteomes" id="UP000095280">
    <property type="component" value="Unplaced"/>
</dbReference>
<dbReference type="WBParaSite" id="maker-unitig_41283-snap-gene-0.1-mRNA-1">
    <property type="protein sequence ID" value="maker-unitig_41283-snap-gene-0.1-mRNA-1"/>
    <property type="gene ID" value="maker-unitig_41283-snap-gene-0.1"/>
</dbReference>
<protein>
    <submittedName>
        <fullName evidence="3">Secreted protein</fullName>
    </submittedName>
</protein>
<reference evidence="3" key="1">
    <citation type="submission" date="2016-11" db="UniProtKB">
        <authorList>
            <consortium name="WormBaseParasite"/>
        </authorList>
    </citation>
    <scope>IDENTIFICATION</scope>
</reference>
<keyword evidence="2" id="KW-1185">Reference proteome</keyword>
<dbReference type="AlphaFoldDB" id="A0A1I8FNE9"/>
<accession>A0A1I8FNE9</accession>